<dbReference type="InterPro" id="IPR035985">
    <property type="entry name" value="Ubiquitin-activating_enz"/>
</dbReference>
<accession>A0A0M7A2B9</accession>
<dbReference type="CDD" id="cd01483">
    <property type="entry name" value="E1_enzyme_family"/>
    <property type="match status" value="1"/>
</dbReference>
<dbReference type="InterPro" id="IPR045886">
    <property type="entry name" value="ThiF/MoeB/HesA"/>
</dbReference>
<dbReference type="GO" id="GO:0008641">
    <property type="term" value="F:ubiquitin-like modifier activating enzyme activity"/>
    <property type="evidence" value="ECO:0007669"/>
    <property type="project" value="InterPro"/>
</dbReference>
<dbReference type="SUPFAM" id="SSF69572">
    <property type="entry name" value="Activating enzymes of the ubiquitin-like proteins"/>
    <property type="match status" value="1"/>
</dbReference>
<dbReference type="GeneID" id="97669292"/>
<dbReference type="InterPro" id="IPR000594">
    <property type="entry name" value="ThiF_NAD_FAD-bd"/>
</dbReference>
<dbReference type="STRING" id="311410.LA5095_05621"/>
<dbReference type="AlphaFoldDB" id="A0A0M7A2B9"/>
<gene>
    <name evidence="2" type="ORF">LA5096_01890</name>
</gene>
<evidence type="ECO:0000313" key="2">
    <source>
        <dbReference type="EMBL" id="CTQ68737.1"/>
    </source>
</evidence>
<organism evidence="2 3">
    <name type="scientific">Roseibium album</name>
    <dbReference type="NCBI Taxonomy" id="311410"/>
    <lineage>
        <taxon>Bacteria</taxon>
        <taxon>Pseudomonadati</taxon>
        <taxon>Pseudomonadota</taxon>
        <taxon>Alphaproteobacteria</taxon>
        <taxon>Hyphomicrobiales</taxon>
        <taxon>Stappiaceae</taxon>
        <taxon>Roseibium</taxon>
    </lineage>
</organism>
<dbReference type="Pfam" id="PF14457">
    <property type="entry name" value="Prok-E2_A"/>
    <property type="match status" value="1"/>
</dbReference>
<dbReference type="GO" id="GO:0061503">
    <property type="term" value="F:tRNA threonylcarbamoyladenosine dehydratase"/>
    <property type="evidence" value="ECO:0007669"/>
    <property type="project" value="TreeGrafter"/>
</dbReference>
<dbReference type="GO" id="GO:0061504">
    <property type="term" value="P:cyclic threonylcarbamoyladenosine biosynthetic process"/>
    <property type="evidence" value="ECO:0007669"/>
    <property type="project" value="TreeGrafter"/>
</dbReference>
<dbReference type="InterPro" id="IPR032865">
    <property type="entry name" value="Prok-E2_A"/>
</dbReference>
<protein>
    <submittedName>
        <fullName evidence="2">Thiamine biosynthesis protein ThiF</fullName>
    </submittedName>
</protein>
<dbReference type="Pfam" id="PF00899">
    <property type="entry name" value="ThiF"/>
    <property type="match status" value="1"/>
</dbReference>
<sequence length="499" mass="55531">MTRLTWQPEGSEAIEAKDLKVRLAREFADYVRKGHADFAKFIECRKNGDHEIVSFSLQIEIPQRPEYPFHDHETVSVLFMDNGLAPVILVARADFPDTPHQSLVARGFPYQLCVDDRPWEDVKSAYTASEILQRVASWFARATQGELHDARQPLDPTIFGNSFEIVFRLAAEDENSENHDLAVYRYDDDARYLFVEPRSSGKEHKTAASFNLVRCVLNPTHMKRMRHAPADLRELANLLTSGGCDLPSKVKQTIDAWQGSEEQAHHQNAPFCFLVTMPILHPESGDTGAVSTVAFVTDRSAGEVGEVLGLLFRNERDVRPTAAFSRKLFATPNLEKADLVRLFPGIVHRDFDCAAAAVYSGRTTPMAERVLLVGAGSLGSAIAEALVREGLFKWTILDDDVLLPHNLSRHTLNAGAMGQLKARMLARRLHMIRHDTDPRAIVANLFDAERSDEVNQAFDDADFVIDASASVPAARAISDWASKARRISAFFTPDGGLPS</sequence>
<dbReference type="OrthoDB" id="7848394at2"/>
<dbReference type="PANTHER" id="PTHR43267">
    <property type="entry name" value="TRNA THREONYLCARBAMOYLADENOSINE DEHYDRATASE"/>
    <property type="match status" value="1"/>
</dbReference>
<evidence type="ECO:0000259" key="1">
    <source>
        <dbReference type="Pfam" id="PF00899"/>
    </source>
</evidence>
<dbReference type="EMBL" id="CXWC01000004">
    <property type="protein sequence ID" value="CTQ68737.1"/>
    <property type="molecule type" value="Genomic_DNA"/>
</dbReference>
<evidence type="ECO:0000313" key="3">
    <source>
        <dbReference type="Proteomes" id="UP000049983"/>
    </source>
</evidence>
<dbReference type="Proteomes" id="UP000049983">
    <property type="component" value="Unassembled WGS sequence"/>
</dbReference>
<proteinExistence type="predicted"/>
<dbReference type="RefSeq" id="WP_055121132.1">
    <property type="nucleotide sequence ID" value="NZ_CXWA01000013.1"/>
</dbReference>
<dbReference type="PANTHER" id="PTHR43267:SF1">
    <property type="entry name" value="TRNA THREONYLCARBAMOYLADENOSINE DEHYDRATASE"/>
    <property type="match status" value="1"/>
</dbReference>
<dbReference type="Gene3D" id="3.40.50.720">
    <property type="entry name" value="NAD(P)-binding Rossmann-like Domain"/>
    <property type="match status" value="1"/>
</dbReference>
<name>A0A0M7A2B9_9HYPH</name>
<reference evidence="3" key="1">
    <citation type="submission" date="2015-07" db="EMBL/GenBank/DDBJ databases">
        <authorList>
            <person name="Rodrigo-Torres Lidia"/>
            <person name="Arahal R.David."/>
        </authorList>
    </citation>
    <scope>NUCLEOTIDE SEQUENCE [LARGE SCALE GENOMIC DNA]</scope>
    <source>
        <strain evidence="3">CECT 5096</strain>
    </source>
</reference>
<keyword evidence="3" id="KW-1185">Reference proteome</keyword>
<feature type="domain" description="THIF-type NAD/FAD binding fold" evidence="1">
    <location>
        <begin position="368"/>
        <end position="484"/>
    </location>
</feature>